<proteinExistence type="predicted"/>
<gene>
    <name evidence="2" type="ORF">KY290_033477</name>
</gene>
<dbReference type="PANTHER" id="PTHR36607:SF23">
    <property type="entry name" value="AMINOTRANSFERASE-LIKE PLANT MOBILE DOMAIN-CONTAINING PROTEIN"/>
    <property type="match status" value="1"/>
</dbReference>
<evidence type="ECO:0000256" key="1">
    <source>
        <dbReference type="SAM" id="MobiDB-lite"/>
    </source>
</evidence>
<dbReference type="PANTHER" id="PTHR36607">
    <property type="entry name" value="1,2-DIHYDROXY-3-KETO-5-METHYLTHIOPENTENE DIOXYGENASE 4"/>
    <property type="match status" value="1"/>
</dbReference>
<evidence type="ECO:0008006" key="4">
    <source>
        <dbReference type="Google" id="ProtNLM"/>
    </source>
</evidence>
<reference evidence="2 3" key="1">
    <citation type="journal article" date="2021" name="bioRxiv">
        <title>Chromosome-scale and haplotype-resolved genome assembly of a tetraploid potato cultivar.</title>
        <authorList>
            <person name="Sun H."/>
            <person name="Jiao W.-B."/>
            <person name="Krause K."/>
            <person name="Campoy J.A."/>
            <person name="Goel M."/>
            <person name="Folz-Donahue K."/>
            <person name="Kukat C."/>
            <person name="Huettel B."/>
            <person name="Schneeberger K."/>
        </authorList>
    </citation>
    <scope>NUCLEOTIDE SEQUENCE [LARGE SCALE GENOMIC DNA]</scope>
    <source>
        <strain evidence="2">SolTubOtavaFocal</strain>
        <tissue evidence="2">Leaves</tissue>
    </source>
</reference>
<sequence>MASGKRVSLAVPVLASICHGLNKISNSSQLDHIRVCFPIHYVYGWLAYYLKTHYPLTNGPSLPRMVVYSGEGVAKYFDKDEARKRVHQGESIVWNATILSRPHPTNYIADGKAPELELAYFMSLRFNYLPLMMGEDKSQDIEKTLSKVKTPLAPQHQSKKLNSSKVSKKEVVQTSTDKEKCPQFLFSSKRALQETSKTSKDQCWNRQRDEPSGAEVVDLRVVEVQSVDSPSRSMTIQSDKVNVAGHPLGSPHERPQVSDESTAITKPKAKSISNIEQEQKTSSTSRGQTLKGLTPNSNELPRVLPKSNGAMSVFEGKGVVFNHKMKYTLGLWEEICGKLSRTSLDNISSYKDDICEIFKEMSEMNLLDLSPLKSLHLPQNIPPFVEEKAH</sequence>
<name>A0ABQ7U2B2_SOLTU</name>
<accession>A0ABQ7U2B2</accession>
<feature type="compositionally biased region" description="Polar residues" evidence="1">
    <location>
        <begin position="227"/>
        <end position="240"/>
    </location>
</feature>
<feature type="region of interest" description="Disordered" evidence="1">
    <location>
        <begin position="148"/>
        <end position="174"/>
    </location>
</feature>
<dbReference type="Proteomes" id="UP000826656">
    <property type="component" value="Unassembled WGS sequence"/>
</dbReference>
<evidence type="ECO:0000313" key="2">
    <source>
        <dbReference type="EMBL" id="KAH0740434.1"/>
    </source>
</evidence>
<feature type="compositionally biased region" description="Polar residues" evidence="1">
    <location>
        <begin position="271"/>
        <end position="288"/>
    </location>
</feature>
<feature type="region of interest" description="Disordered" evidence="1">
    <location>
        <begin position="227"/>
        <end position="304"/>
    </location>
</feature>
<keyword evidence="3" id="KW-1185">Reference proteome</keyword>
<comment type="caution">
    <text evidence="2">The sequence shown here is derived from an EMBL/GenBank/DDBJ whole genome shotgun (WGS) entry which is preliminary data.</text>
</comment>
<protein>
    <recommendedName>
        <fullName evidence="4">Aminotransferase-like plant mobile domain-containing protein</fullName>
    </recommendedName>
</protein>
<dbReference type="EMBL" id="JAIVGD010000026">
    <property type="protein sequence ID" value="KAH0740434.1"/>
    <property type="molecule type" value="Genomic_DNA"/>
</dbReference>
<evidence type="ECO:0000313" key="3">
    <source>
        <dbReference type="Proteomes" id="UP000826656"/>
    </source>
</evidence>
<organism evidence="2 3">
    <name type="scientific">Solanum tuberosum</name>
    <name type="common">Potato</name>
    <dbReference type="NCBI Taxonomy" id="4113"/>
    <lineage>
        <taxon>Eukaryota</taxon>
        <taxon>Viridiplantae</taxon>
        <taxon>Streptophyta</taxon>
        <taxon>Embryophyta</taxon>
        <taxon>Tracheophyta</taxon>
        <taxon>Spermatophyta</taxon>
        <taxon>Magnoliopsida</taxon>
        <taxon>eudicotyledons</taxon>
        <taxon>Gunneridae</taxon>
        <taxon>Pentapetalae</taxon>
        <taxon>asterids</taxon>
        <taxon>lamiids</taxon>
        <taxon>Solanales</taxon>
        <taxon>Solanaceae</taxon>
        <taxon>Solanoideae</taxon>
        <taxon>Solaneae</taxon>
        <taxon>Solanum</taxon>
    </lineage>
</organism>